<dbReference type="eggNOG" id="ENOG502ZQP2">
    <property type="taxonomic scope" value="Bacteria"/>
</dbReference>
<dbReference type="Proteomes" id="UP000011758">
    <property type="component" value="Unassembled WGS sequence"/>
</dbReference>
<dbReference type="RefSeq" id="WP_004801156.1">
    <property type="nucleotide sequence ID" value="NZ_AUGJ01000001.1"/>
</dbReference>
<reference evidence="1 2" key="1">
    <citation type="submission" date="2013-02" db="EMBL/GenBank/DDBJ databases">
        <title>The Genome Sequence of Lactobacillus catenaformis F0143.</title>
        <authorList>
            <consortium name="The Broad Institute Genome Sequencing Platform"/>
            <person name="Earl A."/>
            <person name="Ward D."/>
            <person name="Feldgarden M."/>
            <person name="Gevers D."/>
            <person name="Izard J."/>
            <person name="Blanton J.M."/>
            <person name="Mathney J."/>
            <person name="Dewhirst F.E."/>
            <person name="Young S.K."/>
            <person name="Zeng Q."/>
            <person name="Gargeya S."/>
            <person name="Fitzgerald M."/>
            <person name="Haas B."/>
            <person name="Abouelleil A."/>
            <person name="Alvarado L."/>
            <person name="Arachchi H.M."/>
            <person name="Berlin A."/>
            <person name="Chapman S.B."/>
            <person name="Gearin G."/>
            <person name="Goldberg J."/>
            <person name="Griggs A."/>
            <person name="Gujja S."/>
            <person name="Hansen M."/>
            <person name="Heiman D."/>
            <person name="Howarth C."/>
            <person name="Larimer J."/>
            <person name="Lui A."/>
            <person name="MacDonald P.J.P."/>
            <person name="McCowen C."/>
            <person name="Montmayeur A."/>
            <person name="Murphy C."/>
            <person name="Neiman D."/>
            <person name="Pearson M."/>
            <person name="Priest M."/>
            <person name="Roberts A."/>
            <person name="Saif S."/>
            <person name="Shea T."/>
            <person name="Sisk P."/>
            <person name="Stolte C."/>
            <person name="Sykes S."/>
            <person name="Wortman J."/>
            <person name="Nusbaum C."/>
            <person name="Birren B."/>
        </authorList>
    </citation>
    <scope>NUCLEOTIDE SEQUENCE [LARGE SCALE GENOMIC DNA]</scope>
    <source>
        <strain evidence="1 2">OT 569</strain>
    </source>
</reference>
<organism evidence="1 2">
    <name type="scientific">Eggerthia catenaformis OT 569 = DSM 20559</name>
    <dbReference type="NCBI Taxonomy" id="999415"/>
    <lineage>
        <taxon>Bacteria</taxon>
        <taxon>Bacillati</taxon>
        <taxon>Bacillota</taxon>
        <taxon>Erysipelotrichia</taxon>
        <taxon>Erysipelotrichales</taxon>
        <taxon>Coprobacillaceae</taxon>
        <taxon>Eggerthia</taxon>
    </lineage>
</organism>
<dbReference type="BioCyc" id="ECAT999415-HMP:GTTI-154-MONOMER"/>
<sequence length="59" mass="6853">MDYKEEVTSKCIYFNMRVICEKAGVNYSTYRGWKNNGRGFSQKKAKALYDAMKNVMVSV</sequence>
<comment type="caution">
    <text evidence="1">The sequence shown here is derived from an EMBL/GenBank/DDBJ whole genome shotgun (WGS) entry which is preliminary data.</text>
</comment>
<evidence type="ECO:0008006" key="3">
    <source>
        <dbReference type="Google" id="ProtNLM"/>
    </source>
</evidence>
<name>M2NHJ2_9FIRM</name>
<dbReference type="OrthoDB" id="1652509at2"/>
<gene>
    <name evidence="1" type="ORF">HMPREF9943_00145</name>
</gene>
<keyword evidence="2" id="KW-1185">Reference proteome</keyword>
<accession>M2NHJ2</accession>
<proteinExistence type="predicted"/>
<evidence type="ECO:0000313" key="1">
    <source>
        <dbReference type="EMBL" id="EMD17713.1"/>
    </source>
</evidence>
<dbReference type="AlphaFoldDB" id="M2NHJ2"/>
<dbReference type="EMBL" id="AGEJ01000001">
    <property type="protein sequence ID" value="EMD17713.1"/>
    <property type="molecule type" value="Genomic_DNA"/>
</dbReference>
<protein>
    <recommendedName>
        <fullName evidence="3">HTH cro/C1-type domain-containing protein</fullName>
    </recommendedName>
</protein>
<evidence type="ECO:0000313" key="2">
    <source>
        <dbReference type="Proteomes" id="UP000011758"/>
    </source>
</evidence>